<comment type="subcellular location">
    <subcellularLocation>
        <location evidence="1">Cell membrane</location>
        <topology evidence="1">Multi-pass membrane protein</topology>
    </subcellularLocation>
</comment>
<evidence type="ECO:0000256" key="5">
    <source>
        <dbReference type="ARBA" id="ARBA00022970"/>
    </source>
</evidence>
<proteinExistence type="inferred from homology"/>
<evidence type="ECO:0000256" key="4">
    <source>
        <dbReference type="ARBA" id="ARBA00022692"/>
    </source>
</evidence>
<evidence type="ECO:0000256" key="6">
    <source>
        <dbReference type="ARBA" id="ARBA00022989"/>
    </source>
</evidence>
<dbReference type="GO" id="GO:0006865">
    <property type="term" value="P:amino acid transport"/>
    <property type="evidence" value="ECO:0007669"/>
    <property type="project" value="UniProtKB-KW"/>
</dbReference>
<comment type="similarity">
    <text evidence="8">Belongs to the binding-protein-dependent transport system permease family. LivHM subfamily.</text>
</comment>
<dbReference type="PANTHER" id="PTHR11795:SF445">
    <property type="entry name" value="AMINO ACID ABC TRANSPORTER PERMEASE PROTEIN"/>
    <property type="match status" value="1"/>
</dbReference>
<feature type="transmembrane region" description="Helical" evidence="9">
    <location>
        <begin position="6"/>
        <end position="24"/>
    </location>
</feature>
<dbReference type="PANTHER" id="PTHR11795">
    <property type="entry name" value="BRANCHED-CHAIN AMINO ACID TRANSPORT SYSTEM PERMEASE PROTEIN LIVH"/>
    <property type="match status" value="1"/>
</dbReference>
<dbReference type="EMBL" id="LFTY01000002">
    <property type="protein sequence ID" value="KMW57455.1"/>
    <property type="molecule type" value="Genomic_DNA"/>
</dbReference>
<keyword evidence="5" id="KW-0029">Amino-acid transport</keyword>
<organism evidence="10 11">
    <name type="scientific">Candidatus Rhodobacter oscarellae</name>
    <dbReference type="NCBI Taxonomy" id="1675527"/>
    <lineage>
        <taxon>Bacteria</taxon>
        <taxon>Pseudomonadati</taxon>
        <taxon>Pseudomonadota</taxon>
        <taxon>Alphaproteobacteria</taxon>
        <taxon>Rhodobacterales</taxon>
        <taxon>Rhodobacter group</taxon>
        <taxon>Rhodobacter</taxon>
    </lineage>
</organism>
<dbReference type="PATRIC" id="fig|1675527.3.peg.2541"/>
<dbReference type="GO" id="GO:0022857">
    <property type="term" value="F:transmembrane transporter activity"/>
    <property type="evidence" value="ECO:0007669"/>
    <property type="project" value="InterPro"/>
</dbReference>
<evidence type="ECO:0000256" key="2">
    <source>
        <dbReference type="ARBA" id="ARBA00022448"/>
    </source>
</evidence>
<feature type="transmembrane region" description="Helical" evidence="9">
    <location>
        <begin position="98"/>
        <end position="122"/>
    </location>
</feature>
<feature type="transmembrane region" description="Helical" evidence="9">
    <location>
        <begin position="58"/>
        <end position="77"/>
    </location>
</feature>
<comment type="caution">
    <text evidence="10">The sequence shown here is derived from an EMBL/GenBank/DDBJ whole genome shotgun (WGS) entry which is preliminary data.</text>
</comment>
<keyword evidence="6 9" id="KW-1133">Transmembrane helix</keyword>
<evidence type="ECO:0000313" key="10">
    <source>
        <dbReference type="EMBL" id="KMW57455.1"/>
    </source>
</evidence>
<keyword evidence="3" id="KW-1003">Cell membrane</keyword>
<evidence type="ECO:0000256" key="1">
    <source>
        <dbReference type="ARBA" id="ARBA00004651"/>
    </source>
</evidence>
<dbReference type="InterPro" id="IPR052157">
    <property type="entry name" value="BCAA_transport_permease"/>
</dbReference>
<gene>
    <name evidence="10" type="ORF">AIOL_002420</name>
</gene>
<sequence length="288" mass="30070">MLDILVSGLLLSGTYALVAMGLNLQYGVARIMNLANGEVLVLGALAAFWLYTTRELNPYITVIAAALAAFAGNWLIYRFLLTPLVRRAKTQGALEVDSILATFGMSFIIMGVMFSIEGGYFAYKYLSEPISIIGSTTSVNRVIAFLAAVGIGGGLYLWLNHTRTGVAMRAVSVSTEASGLVGINVPRMSALAFALGGAVAAAGGALISTFITLDASIGVVFTLKALIIVIMGGVGDIRGAIVAAVILGVVETAVATLIDPGLTLAAAYLIFVLILLFRPQGLFGRRTT</sequence>
<accession>A0A0J9E3T9</accession>
<keyword evidence="4 9" id="KW-0812">Transmembrane</keyword>
<dbReference type="CDD" id="cd06582">
    <property type="entry name" value="TM_PBP1_LivH_like"/>
    <property type="match status" value="1"/>
</dbReference>
<keyword evidence="11" id="KW-1185">Reference proteome</keyword>
<dbReference type="GO" id="GO:0005886">
    <property type="term" value="C:plasma membrane"/>
    <property type="evidence" value="ECO:0007669"/>
    <property type="project" value="UniProtKB-SubCell"/>
</dbReference>
<evidence type="ECO:0000256" key="3">
    <source>
        <dbReference type="ARBA" id="ARBA00022475"/>
    </source>
</evidence>
<evidence type="ECO:0000256" key="8">
    <source>
        <dbReference type="ARBA" id="ARBA00037998"/>
    </source>
</evidence>
<name>A0A0J9E3T9_9RHOB</name>
<dbReference type="STRING" id="1675527.AIOL_002420"/>
<dbReference type="Pfam" id="PF02653">
    <property type="entry name" value="BPD_transp_2"/>
    <property type="match status" value="1"/>
</dbReference>
<protein>
    <submittedName>
        <fullName evidence="10">High-affinity branched-chain amino acid transport system permease protein LivH</fullName>
    </submittedName>
</protein>
<keyword evidence="2" id="KW-0813">Transport</keyword>
<dbReference type="OrthoDB" id="9807115at2"/>
<reference evidence="10 11" key="1">
    <citation type="submission" date="2015-06" db="EMBL/GenBank/DDBJ databases">
        <title>Draft genome sequence of an Alphaproteobacteria species associated to the Mediterranean sponge Oscarella lobularis.</title>
        <authorList>
            <person name="Jourda C."/>
            <person name="Santini S."/>
            <person name="Claverie J.-M."/>
        </authorList>
    </citation>
    <scope>NUCLEOTIDE SEQUENCE [LARGE SCALE GENOMIC DNA]</scope>
    <source>
        <strain evidence="10">IGS</strain>
    </source>
</reference>
<dbReference type="AlphaFoldDB" id="A0A0J9E3T9"/>
<evidence type="ECO:0000313" key="11">
    <source>
        <dbReference type="Proteomes" id="UP000037178"/>
    </source>
</evidence>
<dbReference type="Proteomes" id="UP000037178">
    <property type="component" value="Unassembled WGS sequence"/>
</dbReference>
<evidence type="ECO:0000256" key="9">
    <source>
        <dbReference type="SAM" id="Phobius"/>
    </source>
</evidence>
<dbReference type="InterPro" id="IPR001851">
    <property type="entry name" value="ABC_transp_permease"/>
</dbReference>
<feature type="transmembrane region" description="Helical" evidence="9">
    <location>
        <begin position="253"/>
        <end position="277"/>
    </location>
</feature>
<feature type="transmembrane region" description="Helical" evidence="9">
    <location>
        <begin position="31"/>
        <end position="52"/>
    </location>
</feature>
<feature type="transmembrane region" description="Helical" evidence="9">
    <location>
        <begin position="142"/>
        <end position="159"/>
    </location>
</feature>
<feature type="transmembrane region" description="Helical" evidence="9">
    <location>
        <begin position="191"/>
        <end position="213"/>
    </location>
</feature>
<evidence type="ECO:0000256" key="7">
    <source>
        <dbReference type="ARBA" id="ARBA00023136"/>
    </source>
</evidence>
<dbReference type="RefSeq" id="WP_049643181.1">
    <property type="nucleotide sequence ID" value="NZ_LFTY01000002.1"/>
</dbReference>
<keyword evidence="7 9" id="KW-0472">Membrane</keyword>